<dbReference type="PANTHER" id="PTHR33154">
    <property type="entry name" value="TRANSCRIPTIONAL REGULATOR, ARSR FAMILY"/>
    <property type="match status" value="1"/>
</dbReference>
<accession>W4V6V8</accession>
<feature type="domain" description="HTH arsR-type" evidence="4">
    <location>
        <begin position="1"/>
        <end position="94"/>
    </location>
</feature>
<dbReference type="InterPro" id="IPR036388">
    <property type="entry name" value="WH-like_DNA-bd_sf"/>
</dbReference>
<dbReference type="PROSITE" id="PS50987">
    <property type="entry name" value="HTH_ARSR_2"/>
    <property type="match status" value="1"/>
</dbReference>
<dbReference type="OrthoDB" id="9798835at2"/>
<dbReference type="NCBIfam" id="NF033788">
    <property type="entry name" value="HTH_metalloreg"/>
    <property type="match status" value="1"/>
</dbReference>
<keyword evidence="3" id="KW-0804">Transcription</keyword>
<dbReference type="PANTHER" id="PTHR33154:SF18">
    <property type="entry name" value="ARSENICAL RESISTANCE OPERON REPRESSOR"/>
    <property type="match status" value="1"/>
</dbReference>
<dbReference type="Pfam" id="PF01022">
    <property type="entry name" value="HTH_5"/>
    <property type="match status" value="1"/>
</dbReference>
<dbReference type="InterPro" id="IPR036390">
    <property type="entry name" value="WH_DNA-bd_sf"/>
</dbReference>
<evidence type="ECO:0000256" key="2">
    <source>
        <dbReference type="ARBA" id="ARBA00023125"/>
    </source>
</evidence>
<dbReference type="Proteomes" id="UP000019109">
    <property type="component" value="Unassembled WGS sequence"/>
</dbReference>
<dbReference type="InterPro" id="IPR001845">
    <property type="entry name" value="HTH_ArsR_DNA-bd_dom"/>
</dbReference>
<dbReference type="GO" id="GO:0003677">
    <property type="term" value="F:DNA binding"/>
    <property type="evidence" value="ECO:0007669"/>
    <property type="project" value="UniProtKB-KW"/>
</dbReference>
<keyword evidence="1" id="KW-0805">Transcription regulation</keyword>
<dbReference type="PRINTS" id="PR00778">
    <property type="entry name" value="HTHARSR"/>
</dbReference>
<dbReference type="InterPro" id="IPR011991">
    <property type="entry name" value="ArsR-like_HTH"/>
</dbReference>
<dbReference type="EMBL" id="BAVR01000019">
    <property type="protein sequence ID" value="GAE88469.1"/>
    <property type="molecule type" value="Genomic_DNA"/>
</dbReference>
<dbReference type="SUPFAM" id="SSF46785">
    <property type="entry name" value="Winged helix' DNA-binding domain"/>
    <property type="match status" value="1"/>
</dbReference>
<evidence type="ECO:0000313" key="6">
    <source>
        <dbReference type="Proteomes" id="UP000019109"/>
    </source>
</evidence>
<evidence type="ECO:0000259" key="4">
    <source>
        <dbReference type="PROSITE" id="PS50987"/>
    </source>
</evidence>
<sequence>MKHSYEDYVPAIKAMSDETRLKIIDMLSCGEMCACEILEKLSISQSTLSYHMKILSESGLVNAVRDGAWMRYTLNMEKIDELKTFLVCITSDKEDCICKLCKKSNNQCC</sequence>
<evidence type="ECO:0000313" key="5">
    <source>
        <dbReference type="EMBL" id="GAE88469.1"/>
    </source>
</evidence>
<dbReference type="SMART" id="SM00418">
    <property type="entry name" value="HTH_ARSR"/>
    <property type="match status" value="1"/>
</dbReference>
<dbReference type="CDD" id="cd00090">
    <property type="entry name" value="HTH_ARSR"/>
    <property type="match status" value="1"/>
</dbReference>
<gene>
    <name evidence="5" type="ORF">JCM21531_1913</name>
</gene>
<comment type="caution">
    <text evidence="5">The sequence shown here is derived from an EMBL/GenBank/DDBJ whole genome shotgun (WGS) entry which is preliminary data.</text>
</comment>
<evidence type="ECO:0000256" key="3">
    <source>
        <dbReference type="ARBA" id="ARBA00023163"/>
    </source>
</evidence>
<reference evidence="5" key="1">
    <citation type="journal article" date="2014" name="Genome Announc.">
        <title>Draft Genome Sequence of Clostridium straminisolvens Strain JCM 21531T, Isolated from a Cellulose-Degrading Bacterial Community.</title>
        <authorList>
            <person name="Yuki M."/>
            <person name="Oshima K."/>
            <person name="Suda W."/>
            <person name="Sakamoto M."/>
            <person name="Kitamura K."/>
            <person name="Iida T."/>
            <person name="Hattori M."/>
            <person name="Ohkuma M."/>
        </authorList>
    </citation>
    <scope>NUCLEOTIDE SEQUENCE [LARGE SCALE GENOMIC DNA]</scope>
    <source>
        <strain evidence="5">JCM 21531</strain>
    </source>
</reference>
<dbReference type="InterPro" id="IPR051081">
    <property type="entry name" value="HTH_MetalResp_TranReg"/>
</dbReference>
<evidence type="ECO:0000256" key="1">
    <source>
        <dbReference type="ARBA" id="ARBA00023015"/>
    </source>
</evidence>
<dbReference type="GO" id="GO:0003700">
    <property type="term" value="F:DNA-binding transcription factor activity"/>
    <property type="evidence" value="ECO:0007669"/>
    <property type="project" value="InterPro"/>
</dbReference>
<dbReference type="STRING" id="1294263.JCM21531_1913"/>
<name>W4V6V8_9FIRM</name>
<organism evidence="5 6">
    <name type="scientific">Acetivibrio straminisolvens JCM 21531</name>
    <dbReference type="NCBI Taxonomy" id="1294263"/>
    <lineage>
        <taxon>Bacteria</taxon>
        <taxon>Bacillati</taxon>
        <taxon>Bacillota</taxon>
        <taxon>Clostridia</taxon>
        <taxon>Eubacteriales</taxon>
        <taxon>Oscillospiraceae</taxon>
        <taxon>Acetivibrio</taxon>
    </lineage>
</organism>
<proteinExistence type="predicted"/>
<dbReference type="AlphaFoldDB" id="W4V6V8"/>
<protein>
    <submittedName>
        <fullName evidence="5">Arsenical resistance operon repressor</fullName>
    </submittedName>
</protein>
<keyword evidence="2" id="KW-0238">DNA-binding</keyword>
<dbReference type="Gene3D" id="1.10.10.10">
    <property type="entry name" value="Winged helix-like DNA-binding domain superfamily/Winged helix DNA-binding domain"/>
    <property type="match status" value="1"/>
</dbReference>
<dbReference type="RefSeq" id="WP_038288537.1">
    <property type="nucleotide sequence ID" value="NZ_BAVR01000019.1"/>
</dbReference>
<keyword evidence="6" id="KW-1185">Reference proteome</keyword>